<organism evidence="1 2">
    <name type="scientific">Flemingia macrophylla</name>
    <dbReference type="NCBI Taxonomy" id="520843"/>
    <lineage>
        <taxon>Eukaryota</taxon>
        <taxon>Viridiplantae</taxon>
        <taxon>Streptophyta</taxon>
        <taxon>Embryophyta</taxon>
        <taxon>Tracheophyta</taxon>
        <taxon>Spermatophyta</taxon>
        <taxon>Magnoliopsida</taxon>
        <taxon>eudicotyledons</taxon>
        <taxon>Gunneridae</taxon>
        <taxon>Pentapetalae</taxon>
        <taxon>rosids</taxon>
        <taxon>fabids</taxon>
        <taxon>Fabales</taxon>
        <taxon>Fabaceae</taxon>
        <taxon>Papilionoideae</taxon>
        <taxon>50 kb inversion clade</taxon>
        <taxon>NPAAA clade</taxon>
        <taxon>indigoferoid/millettioid clade</taxon>
        <taxon>Phaseoleae</taxon>
        <taxon>Flemingia</taxon>
    </lineage>
</organism>
<reference evidence="1 2" key="1">
    <citation type="submission" date="2024-08" db="EMBL/GenBank/DDBJ databases">
        <title>Insights into the chromosomal genome structure of Flemingia macrophylla.</title>
        <authorList>
            <person name="Ding Y."/>
            <person name="Zhao Y."/>
            <person name="Bi W."/>
            <person name="Wu M."/>
            <person name="Zhao G."/>
            <person name="Gong Y."/>
            <person name="Li W."/>
            <person name="Zhang P."/>
        </authorList>
    </citation>
    <scope>NUCLEOTIDE SEQUENCE [LARGE SCALE GENOMIC DNA]</scope>
    <source>
        <strain evidence="1">DYQJB</strain>
        <tissue evidence="1">Leaf</tissue>
    </source>
</reference>
<dbReference type="EMBL" id="JBGMDY010000004">
    <property type="protein sequence ID" value="KAL2337111.1"/>
    <property type="molecule type" value="Genomic_DNA"/>
</dbReference>
<dbReference type="AlphaFoldDB" id="A0ABD1MN51"/>
<name>A0ABD1MN51_9FABA</name>
<keyword evidence="2" id="KW-1185">Reference proteome</keyword>
<evidence type="ECO:0000313" key="1">
    <source>
        <dbReference type="EMBL" id="KAL2337111.1"/>
    </source>
</evidence>
<protein>
    <submittedName>
        <fullName evidence="1">Uncharacterized protein</fullName>
    </submittedName>
</protein>
<comment type="caution">
    <text evidence="1">The sequence shown here is derived from an EMBL/GenBank/DDBJ whole genome shotgun (WGS) entry which is preliminary data.</text>
</comment>
<sequence>MLKLHKKSKGIHRGKLGSDVGGSILPLGHLFCRNHKQKILIMKMTAIDLCSIEEEHINIASIEALVKDDLPYTIRHHSTSNDSTKYCQANAIEWWRVAHDPMAS</sequence>
<accession>A0ABD1MN51</accession>
<evidence type="ECO:0000313" key="2">
    <source>
        <dbReference type="Proteomes" id="UP001603857"/>
    </source>
</evidence>
<dbReference type="Proteomes" id="UP001603857">
    <property type="component" value="Unassembled WGS sequence"/>
</dbReference>
<proteinExistence type="predicted"/>
<gene>
    <name evidence="1" type="ORF">Fmac_011557</name>
</gene>